<dbReference type="EMBL" id="FNCK01000001">
    <property type="protein sequence ID" value="SDF78981.1"/>
    <property type="molecule type" value="Genomic_DNA"/>
</dbReference>
<protein>
    <submittedName>
        <fullName evidence="1">Uncharacterized protein</fullName>
    </submittedName>
</protein>
<sequence length="60" mass="6819">MNKLFKNIALVTTGLVVGVVGGRREIKESKSNTISEVDLFKQRIYSLELIVQDLLDRLEK</sequence>
<accession>A0A1G7NYE7</accession>
<name>A0A1G7NYE7_9LACT</name>
<evidence type="ECO:0000313" key="2">
    <source>
        <dbReference type="Proteomes" id="UP000199708"/>
    </source>
</evidence>
<proteinExistence type="predicted"/>
<evidence type="ECO:0000313" key="1">
    <source>
        <dbReference type="EMBL" id="SDF78981.1"/>
    </source>
</evidence>
<organism evidence="1 2">
    <name type="scientific">Facklamia miroungae</name>
    <dbReference type="NCBI Taxonomy" id="120956"/>
    <lineage>
        <taxon>Bacteria</taxon>
        <taxon>Bacillati</taxon>
        <taxon>Bacillota</taxon>
        <taxon>Bacilli</taxon>
        <taxon>Lactobacillales</taxon>
        <taxon>Aerococcaceae</taxon>
        <taxon>Facklamia</taxon>
    </lineage>
</organism>
<gene>
    <name evidence="1" type="ORF">SAMN05421791_10154</name>
</gene>
<reference evidence="1 2" key="1">
    <citation type="submission" date="2016-10" db="EMBL/GenBank/DDBJ databases">
        <authorList>
            <person name="de Groot N.N."/>
        </authorList>
    </citation>
    <scope>NUCLEOTIDE SEQUENCE [LARGE SCALE GENOMIC DNA]</scope>
    <source>
        <strain evidence="1 2">ATCC BAA-466</strain>
    </source>
</reference>
<keyword evidence="2" id="KW-1185">Reference proteome</keyword>
<dbReference type="Proteomes" id="UP000199708">
    <property type="component" value="Unassembled WGS sequence"/>
</dbReference>
<dbReference type="RefSeq" id="WP_090288763.1">
    <property type="nucleotide sequence ID" value="NZ_FNCK01000001.1"/>
</dbReference>
<dbReference type="AlphaFoldDB" id="A0A1G7NYE7"/>
<dbReference type="STRING" id="120956.SAMN05421791_10154"/>